<dbReference type="AlphaFoldDB" id="A0A841PQS2"/>
<feature type="transmembrane region" description="Helical" evidence="1">
    <location>
        <begin position="31"/>
        <end position="55"/>
    </location>
</feature>
<evidence type="ECO:0000313" key="2">
    <source>
        <dbReference type="EMBL" id="MBB6412489.1"/>
    </source>
</evidence>
<protein>
    <submittedName>
        <fullName evidence="2">Uncharacterized protein</fullName>
    </submittedName>
</protein>
<organism evidence="2 3">
    <name type="scientific">Mesorhizobium sangaii</name>
    <dbReference type="NCBI Taxonomy" id="505389"/>
    <lineage>
        <taxon>Bacteria</taxon>
        <taxon>Pseudomonadati</taxon>
        <taxon>Pseudomonadota</taxon>
        <taxon>Alphaproteobacteria</taxon>
        <taxon>Hyphomicrobiales</taxon>
        <taxon>Phyllobacteriaceae</taxon>
        <taxon>Mesorhizobium</taxon>
    </lineage>
</organism>
<name>A0A841PQS2_9HYPH</name>
<keyword evidence="1" id="KW-1133">Transmembrane helix</keyword>
<keyword evidence="1" id="KW-0472">Membrane</keyword>
<evidence type="ECO:0000256" key="1">
    <source>
        <dbReference type="SAM" id="Phobius"/>
    </source>
</evidence>
<reference evidence="2 3" key="1">
    <citation type="submission" date="2020-08" db="EMBL/GenBank/DDBJ databases">
        <title>Genomic Encyclopedia of Type Strains, Phase IV (KMG-IV): sequencing the most valuable type-strain genomes for metagenomic binning, comparative biology and taxonomic classification.</title>
        <authorList>
            <person name="Goeker M."/>
        </authorList>
    </citation>
    <scope>NUCLEOTIDE SEQUENCE [LARGE SCALE GENOMIC DNA]</scope>
    <source>
        <strain evidence="2 3">DSM 100039</strain>
    </source>
</reference>
<accession>A0A841PQS2</accession>
<dbReference type="Proteomes" id="UP000556329">
    <property type="component" value="Unassembled WGS sequence"/>
</dbReference>
<dbReference type="EMBL" id="JACHEF010000005">
    <property type="protein sequence ID" value="MBB6412489.1"/>
    <property type="molecule type" value="Genomic_DNA"/>
</dbReference>
<comment type="caution">
    <text evidence="2">The sequence shown here is derived from an EMBL/GenBank/DDBJ whole genome shotgun (WGS) entry which is preliminary data.</text>
</comment>
<keyword evidence="1" id="KW-0812">Transmembrane</keyword>
<dbReference type="RefSeq" id="WP_246462019.1">
    <property type="nucleotide sequence ID" value="NZ_JACHEF010000005.1"/>
</dbReference>
<proteinExistence type="predicted"/>
<sequence length="172" mass="18446">MRDEPALAQTLAGMVVGQALRQRMSVETFRMVFFAGLLALGVYLAWGVVAVDLSVGSATAPAGRTGKWQTDKMSLYVLKLVACADGHQQYIDGERRALLVFANTDSLESALCSTPTHLVTCGWQHVEVRDAKTLAVEVSSIGDDVLRNAAEAALQDGYAIVIYATPITDLNS</sequence>
<gene>
    <name evidence="2" type="ORF">HNQ71_005179</name>
</gene>
<keyword evidence="3" id="KW-1185">Reference proteome</keyword>
<evidence type="ECO:0000313" key="3">
    <source>
        <dbReference type="Proteomes" id="UP000556329"/>
    </source>
</evidence>